<proteinExistence type="inferred from homology"/>
<feature type="binding site" evidence="7">
    <location>
        <position position="80"/>
    </location>
    <ligand>
        <name>substrate</name>
    </ligand>
</feature>
<feature type="binding site" evidence="9">
    <location>
        <position position="93"/>
    </location>
    <ligand>
        <name>NAD(+)</name>
        <dbReference type="ChEBI" id="CHEBI:57540"/>
    </ligand>
</feature>
<dbReference type="InterPro" id="IPR022383">
    <property type="entry name" value="Lactate/malate_DH_C"/>
</dbReference>
<dbReference type="NCBIfam" id="TIGR01771">
    <property type="entry name" value="L-LDH-NAD"/>
    <property type="match status" value="1"/>
</dbReference>
<dbReference type="Pfam" id="PF00056">
    <property type="entry name" value="Ldh_1_N"/>
    <property type="match status" value="1"/>
</dbReference>
<comment type="activity regulation">
    <text evidence="7">Allosterically activated by fructose 1,6-bisphosphate (FBP).</text>
</comment>
<dbReference type="SUPFAM" id="SSF51735">
    <property type="entry name" value="NAD(P)-binding Rossmann-fold domains"/>
    <property type="match status" value="1"/>
</dbReference>
<evidence type="ECO:0000256" key="1">
    <source>
        <dbReference type="ARBA" id="ARBA00004843"/>
    </source>
</evidence>
<dbReference type="PROSITE" id="PS51257">
    <property type="entry name" value="PROKAR_LIPOPROTEIN"/>
    <property type="match status" value="1"/>
</dbReference>
<comment type="subunit">
    <text evidence="7">Homotetramer.</text>
</comment>
<dbReference type="PANTHER" id="PTHR43128:SF16">
    <property type="entry name" value="L-LACTATE DEHYDROGENASE"/>
    <property type="match status" value="1"/>
</dbReference>
<dbReference type="PIRSF" id="PIRSF000102">
    <property type="entry name" value="Lac_mal_DH"/>
    <property type="match status" value="1"/>
</dbReference>
<feature type="binding site" evidence="7 9">
    <location>
        <begin position="116"/>
        <end position="118"/>
    </location>
    <ligand>
        <name>NAD(+)</name>
        <dbReference type="ChEBI" id="CHEBI:57540"/>
    </ligand>
</feature>
<evidence type="ECO:0000256" key="8">
    <source>
        <dbReference type="PIRSR" id="PIRSR000102-1"/>
    </source>
</evidence>
<feature type="binding site" evidence="7">
    <location>
        <begin position="146"/>
        <end position="149"/>
    </location>
    <ligand>
        <name>substrate</name>
    </ligand>
</feature>
<sequence length="315" mass="33462">MSKIAIIGAGQVGASCAFALAQTGLAQEIALVDLKTDKARGEALDIAHGGPLLPAVRVTGGGYEMLDGSELVVMTAGANQAPHETRRDLLQKNIGVMRAAAQEIRRRAPEAVVLVVTNPVDALTRAALEHTGFPPQRVLGSGTVLDSLRLRFMLSEHTGVDAASIHAYVLGEHGDSELPAWSTVSIAGMTLEEYCRDCGGCESCLPDRMRAAFDENVRHVANRIIAWKGATFYAIAVAVRRIAQAILRDEHSILTVSSLLTGEYGLADVCLSLPCVVGRAGVLRRIPVNLAPDEIAALRASADAVRAMDERALRV</sequence>
<keyword evidence="5 7" id="KW-0520">NAD</keyword>
<evidence type="ECO:0000259" key="11">
    <source>
        <dbReference type="Pfam" id="PF02866"/>
    </source>
</evidence>
<keyword evidence="7" id="KW-0021">Allosteric enzyme</keyword>
<comment type="similarity">
    <text evidence="2 7">Belongs to the LDH/MDH superfamily. LDH family.</text>
</comment>
<evidence type="ECO:0000256" key="6">
    <source>
        <dbReference type="ARBA" id="ARBA00049258"/>
    </source>
</evidence>
<dbReference type="PRINTS" id="PR00086">
    <property type="entry name" value="LLDHDRGNASE"/>
</dbReference>
<comment type="pathway">
    <text evidence="1 7">Fermentation; pyruvate fermentation to lactate; (S)-lactate from pyruvate: step 1/1.</text>
</comment>
<feature type="binding site" evidence="7">
    <location>
        <position position="63"/>
    </location>
    <ligand>
        <name>NAD(+)</name>
        <dbReference type="ChEBI" id="CHEBI:57540"/>
    </ligand>
</feature>
<feature type="binding site" evidence="7">
    <location>
        <begin position="77"/>
        <end position="78"/>
    </location>
    <ligand>
        <name>NAD(+)</name>
        <dbReference type="ChEBI" id="CHEBI:57540"/>
    </ligand>
</feature>
<dbReference type="GO" id="GO:0005737">
    <property type="term" value="C:cytoplasm"/>
    <property type="evidence" value="ECO:0007669"/>
    <property type="project" value="UniProtKB-SubCell"/>
</dbReference>
<evidence type="ECO:0000313" key="12">
    <source>
        <dbReference type="EMBL" id="HIQ81798.1"/>
    </source>
</evidence>
<feature type="binding site" evidence="7">
    <location>
        <position position="166"/>
    </location>
    <ligand>
        <name>beta-D-fructose 1,6-bisphosphate</name>
        <dbReference type="ChEBI" id="CHEBI:32966"/>
        <note>allosteric activator</note>
    </ligand>
</feature>
<dbReference type="PROSITE" id="PS00064">
    <property type="entry name" value="L_LDH"/>
    <property type="match status" value="1"/>
</dbReference>
<evidence type="ECO:0000256" key="3">
    <source>
        <dbReference type="ARBA" id="ARBA00012967"/>
    </source>
</evidence>
<dbReference type="HAMAP" id="MF_00488">
    <property type="entry name" value="Lactate_dehydrog"/>
    <property type="match status" value="1"/>
</dbReference>
<dbReference type="Gene3D" id="3.90.110.10">
    <property type="entry name" value="Lactate dehydrogenase/glycoside hydrolase, family 4, C-terminal"/>
    <property type="match status" value="1"/>
</dbReference>
<dbReference type="GO" id="GO:0004459">
    <property type="term" value="F:L-lactate dehydrogenase (NAD+) activity"/>
    <property type="evidence" value="ECO:0007669"/>
    <property type="project" value="UniProtKB-UniRule"/>
</dbReference>
<comment type="caution">
    <text evidence="12">The sequence shown here is derived from an EMBL/GenBank/DDBJ whole genome shotgun (WGS) entry which is preliminary data.</text>
</comment>
<protein>
    <recommendedName>
        <fullName evidence="3 7">L-lactate dehydrogenase</fullName>
        <shortName evidence="7">L-LDH</shortName>
        <ecNumber evidence="3 7">1.1.1.27</ecNumber>
    </recommendedName>
</protein>
<dbReference type="InterPro" id="IPR015955">
    <property type="entry name" value="Lactate_DH/Glyco_Ohase_4_C"/>
</dbReference>
<dbReference type="InterPro" id="IPR018177">
    <property type="entry name" value="L-lactate_DH_AS"/>
</dbReference>
<evidence type="ECO:0000259" key="10">
    <source>
        <dbReference type="Pfam" id="PF00056"/>
    </source>
</evidence>
<dbReference type="AlphaFoldDB" id="A0A9D0ZJI0"/>
<feature type="binding site" evidence="7">
    <location>
        <position position="12"/>
    </location>
    <ligand>
        <name>NAD(+)</name>
        <dbReference type="ChEBI" id="CHEBI:57540"/>
    </ligand>
</feature>
<evidence type="ECO:0000256" key="4">
    <source>
        <dbReference type="ARBA" id="ARBA00023002"/>
    </source>
</evidence>
<dbReference type="InterPro" id="IPR011304">
    <property type="entry name" value="L-lactate_DH"/>
</dbReference>
<feature type="active site" description="Proton acceptor" evidence="7 8">
    <location>
        <position position="173"/>
    </location>
</feature>
<feature type="binding site" evidence="7">
    <location>
        <position position="38"/>
    </location>
    <ligand>
        <name>NAD(+)</name>
        <dbReference type="ChEBI" id="CHEBI:57540"/>
    </ligand>
</feature>
<dbReference type="InterPro" id="IPR036291">
    <property type="entry name" value="NAD(P)-bd_dom_sf"/>
</dbReference>
<dbReference type="InterPro" id="IPR001557">
    <property type="entry name" value="L-lactate/malate_DH"/>
</dbReference>
<dbReference type="GO" id="GO:0006096">
    <property type="term" value="P:glycolytic process"/>
    <property type="evidence" value="ECO:0007669"/>
    <property type="project" value="UniProtKB-UniRule"/>
</dbReference>
<evidence type="ECO:0000256" key="2">
    <source>
        <dbReference type="ARBA" id="ARBA00006054"/>
    </source>
</evidence>
<feature type="binding site" evidence="7 9">
    <location>
        <position position="33"/>
    </location>
    <ligand>
        <name>NAD(+)</name>
        <dbReference type="ChEBI" id="CHEBI:57540"/>
    </ligand>
</feature>
<comment type="subcellular location">
    <subcellularLocation>
        <location evidence="7">Cytoplasm</location>
    </subcellularLocation>
</comment>
<feature type="binding site" evidence="7">
    <location>
        <begin position="118"/>
        <end position="121"/>
    </location>
    <ligand>
        <name>substrate</name>
    </ligand>
</feature>
<reference evidence="12" key="2">
    <citation type="journal article" date="2021" name="PeerJ">
        <title>Extensive microbial diversity within the chicken gut microbiome revealed by metagenomics and culture.</title>
        <authorList>
            <person name="Gilroy R."/>
            <person name="Ravi A."/>
            <person name="Getino M."/>
            <person name="Pursley I."/>
            <person name="Horton D.L."/>
            <person name="Alikhan N.F."/>
            <person name="Baker D."/>
            <person name="Gharbi K."/>
            <person name="Hall N."/>
            <person name="Watson M."/>
            <person name="Adriaenssens E.M."/>
            <person name="Foster-Nyarko E."/>
            <person name="Jarju S."/>
            <person name="Secka A."/>
            <person name="Antonio M."/>
            <person name="Oren A."/>
            <person name="Chaudhuri R.R."/>
            <person name="La Ragione R."/>
            <person name="Hildebrand F."/>
            <person name="Pallen M.J."/>
        </authorList>
    </citation>
    <scope>NUCLEOTIDE SEQUENCE</scope>
    <source>
        <strain evidence="12">ChiSjej6B24-2974</strain>
    </source>
</reference>
<name>A0A9D0ZJI0_9FIRM</name>
<organism evidence="12 13">
    <name type="scientific">Candidatus Pullichristensenella stercorigallinarum</name>
    <dbReference type="NCBI Taxonomy" id="2840909"/>
    <lineage>
        <taxon>Bacteria</taxon>
        <taxon>Bacillati</taxon>
        <taxon>Bacillota</taxon>
        <taxon>Clostridia</taxon>
        <taxon>Candidatus Pullichristensenella</taxon>
    </lineage>
</organism>
<evidence type="ECO:0000313" key="13">
    <source>
        <dbReference type="Proteomes" id="UP000824260"/>
    </source>
</evidence>
<feature type="domain" description="Lactate/malate dehydrogenase C-terminal" evidence="11">
    <location>
        <begin position="143"/>
        <end position="307"/>
    </location>
</feature>
<feature type="binding site" evidence="9">
    <location>
        <begin position="8"/>
        <end position="13"/>
    </location>
    <ligand>
        <name>NAD(+)</name>
        <dbReference type="ChEBI" id="CHEBI:57540"/>
    </ligand>
</feature>
<feature type="binding site" evidence="7">
    <location>
        <position position="151"/>
    </location>
    <ligand>
        <name>beta-D-fructose 1,6-bisphosphate</name>
        <dbReference type="ChEBI" id="CHEBI:32966"/>
        <note>allosteric activator</note>
    </ligand>
</feature>
<keyword evidence="4 7" id="KW-0560">Oxidoreductase</keyword>
<feature type="domain" description="Lactate/malate dehydrogenase N-terminal" evidence="10">
    <location>
        <begin position="3"/>
        <end position="140"/>
    </location>
</feature>
<accession>A0A9D0ZJI0</accession>
<comment type="caution">
    <text evidence="7">Lacks conserved residue(s) required for the propagation of feature annotation.</text>
</comment>
<evidence type="ECO:0000256" key="5">
    <source>
        <dbReference type="ARBA" id="ARBA00023027"/>
    </source>
</evidence>
<comment type="catalytic activity">
    <reaction evidence="6 7">
        <text>(S)-lactate + NAD(+) = pyruvate + NADH + H(+)</text>
        <dbReference type="Rhea" id="RHEA:23444"/>
        <dbReference type="ChEBI" id="CHEBI:15361"/>
        <dbReference type="ChEBI" id="CHEBI:15378"/>
        <dbReference type="ChEBI" id="CHEBI:16651"/>
        <dbReference type="ChEBI" id="CHEBI:57540"/>
        <dbReference type="ChEBI" id="CHEBI:57945"/>
        <dbReference type="EC" id="1.1.1.27"/>
    </reaction>
</comment>
<feature type="binding site" evidence="7">
    <location>
        <position position="86"/>
    </location>
    <ligand>
        <name>substrate</name>
    </ligand>
</feature>
<dbReference type="EMBL" id="DVFZ01000018">
    <property type="protein sequence ID" value="HIQ81798.1"/>
    <property type="molecule type" value="Genomic_DNA"/>
</dbReference>
<dbReference type="SUPFAM" id="SSF56327">
    <property type="entry name" value="LDH C-terminal domain-like"/>
    <property type="match status" value="1"/>
</dbReference>
<dbReference type="GO" id="GO:0006089">
    <property type="term" value="P:lactate metabolic process"/>
    <property type="evidence" value="ECO:0007669"/>
    <property type="project" value="TreeGrafter"/>
</dbReference>
<evidence type="ECO:0000256" key="7">
    <source>
        <dbReference type="HAMAP-Rule" id="MF_00488"/>
    </source>
</evidence>
<comment type="function">
    <text evidence="7">Catalyzes the conversion of lactate to pyruvate.</text>
</comment>
<dbReference type="PANTHER" id="PTHR43128">
    <property type="entry name" value="L-2-HYDROXYCARBOXYLATE DEHYDROGENASE (NAD(P)(+))"/>
    <property type="match status" value="1"/>
</dbReference>
<feature type="binding site" evidence="7">
    <location>
        <position position="141"/>
    </location>
    <ligand>
        <name>NAD(+)</name>
        <dbReference type="ChEBI" id="CHEBI:57540"/>
    </ligand>
</feature>
<keyword evidence="7" id="KW-0963">Cytoplasm</keyword>
<dbReference type="EC" id="1.1.1.27" evidence="3 7"/>
<dbReference type="InterPro" id="IPR001236">
    <property type="entry name" value="Lactate/malate_DH_N"/>
</dbReference>
<evidence type="ECO:0000256" key="9">
    <source>
        <dbReference type="PIRSR" id="PIRSR000102-3"/>
    </source>
</evidence>
<dbReference type="Pfam" id="PF02866">
    <property type="entry name" value="Ldh_1_C"/>
    <property type="match status" value="1"/>
</dbReference>
<feature type="binding site" evidence="7">
    <location>
        <position position="231"/>
    </location>
    <ligand>
        <name>substrate</name>
    </ligand>
</feature>
<dbReference type="Gene3D" id="3.40.50.720">
    <property type="entry name" value="NAD(P)-binding Rossmann-like Domain"/>
    <property type="match status" value="1"/>
</dbReference>
<reference evidence="12" key="1">
    <citation type="submission" date="2020-10" db="EMBL/GenBank/DDBJ databases">
        <authorList>
            <person name="Gilroy R."/>
        </authorList>
    </citation>
    <scope>NUCLEOTIDE SEQUENCE</scope>
    <source>
        <strain evidence="12">ChiSjej6B24-2974</strain>
    </source>
</reference>
<gene>
    <name evidence="7" type="primary">ldh</name>
    <name evidence="12" type="ORF">IAA52_01710</name>
</gene>
<dbReference type="Proteomes" id="UP000824260">
    <property type="component" value="Unassembled WGS sequence"/>
</dbReference>